<sequence length="280" mass="29763">MIGLAELVAEALSALRVAPAELDLVPFRQRALLTAQATWDEGAPMRAPPLVNVAGLALAGGAGLVAHQVRPAAAQHVAATDLHSLPDSPPEFLRRPWLLEVRRPSAGERLFGSTFALGGYQLEGTTYLLGLTAAGAANVAPWRPQWTGGDLAEGTRQDRSPLIEDVGEHQQWARDAARFAVVYALLCESEGSPLRVDEARKRDAVGGLPVRNVYLDGALGASPGTTSPSASAAEQGLDAELRPVRGHLKRQRHGPGLALSKWIYVSGYSAWRWVLPGGTL</sequence>
<proteinExistence type="predicted"/>
<dbReference type="EMBL" id="BJVY01000074">
    <property type="protein sequence ID" value="GEL75445.1"/>
    <property type="molecule type" value="Genomic_DNA"/>
</dbReference>
<name>A0A511HPZ7_9BACT</name>
<accession>A0A511HPZ7</accession>
<reference evidence="2 3" key="1">
    <citation type="submission" date="2016-10" db="EMBL/GenBank/DDBJ databases">
        <authorList>
            <person name="Varghese N."/>
            <person name="Submissions S."/>
        </authorList>
    </citation>
    <scope>NUCLEOTIDE SEQUENCE [LARGE SCALE GENOMIC DNA]</scope>
    <source>
        <strain evidence="2 3">DSM 2260</strain>
    </source>
</reference>
<evidence type="ECO:0000313" key="3">
    <source>
        <dbReference type="Proteomes" id="UP000198717"/>
    </source>
</evidence>
<evidence type="ECO:0000313" key="4">
    <source>
        <dbReference type="Proteomes" id="UP000321224"/>
    </source>
</evidence>
<evidence type="ECO:0000313" key="1">
    <source>
        <dbReference type="EMBL" id="GEL75445.1"/>
    </source>
</evidence>
<dbReference type="AlphaFoldDB" id="A0A511HPZ7"/>
<dbReference type="Proteomes" id="UP000321224">
    <property type="component" value="Unassembled WGS sequence"/>
</dbReference>
<comment type="caution">
    <text evidence="1">The sequence shown here is derived from an EMBL/GenBank/DDBJ whole genome shotgun (WGS) entry which is preliminary data.</text>
</comment>
<dbReference type="EMBL" id="FNAJ01000008">
    <property type="protein sequence ID" value="SDE53993.1"/>
    <property type="molecule type" value="Genomic_DNA"/>
</dbReference>
<dbReference type="RefSeq" id="WP_090491641.1">
    <property type="nucleotide sequence ID" value="NZ_BJVY01000074.1"/>
</dbReference>
<evidence type="ECO:0000313" key="2">
    <source>
        <dbReference type="EMBL" id="SDE53993.1"/>
    </source>
</evidence>
<protein>
    <submittedName>
        <fullName evidence="1">Uncharacterized protein</fullName>
    </submittedName>
</protein>
<gene>
    <name evidence="1" type="ORF">MVI01_72290</name>
    <name evidence="2" type="ORF">SAMN04488504_108121</name>
</gene>
<dbReference type="Proteomes" id="UP000198717">
    <property type="component" value="Unassembled WGS sequence"/>
</dbReference>
<organism evidence="1 4">
    <name type="scientific">Myxococcus virescens</name>
    <dbReference type="NCBI Taxonomy" id="83456"/>
    <lineage>
        <taxon>Bacteria</taxon>
        <taxon>Pseudomonadati</taxon>
        <taxon>Myxococcota</taxon>
        <taxon>Myxococcia</taxon>
        <taxon>Myxococcales</taxon>
        <taxon>Cystobacterineae</taxon>
        <taxon>Myxococcaceae</taxon>
        <taxon>Myxococcus</taxon>
    </lineage>
</organism>
<keyword evidence="3" id="KW-1185">Reference proteome</keyword>
<reference evidence="1 4" key="2">
    <citation type="submission" date="2019-07" db="EMBL/GenBank/DDBJ databases">
        <title>Whole genome shotgun sequence of Myxococcus virescens NBRC 100334.</title>
        <authorList>
            <person name="Hosoyama A."/>
            <person name="Uohara A."/>
            <person name="Ohji S."/>
            <person name="Ichikawa N."/>
        </authorList>
    </citation>
    <scope>NUCLEOTIDE SEQUENCE [LARGE SCALE GENOMIC DNA]</scope>
    <source>
        <strain evidence="1 4">NBRC 100334</strain>
    </source>
</reference>